<accession>A0A2T5HWH9</accession>
<dbReference type="Proteomes" id="UP000244077">
    <property type="component" value="Unassembled WGS sequence"/>
</dbReference>
<evidence type="ECO:0000313" key="1">
    <source>
        <dbReference type="EMBL" id="PTQ75905.1"/>
    </source>
</evidence>
<dbReference type="AlphaFoldDB" id="A0A2T5HWH9"/>
<evidence type="ECO:0000313" key="2">
    <source>
        <dbReference type="Proteomes" id="UP000244077"/>
    </source>
</evidence>
<sequence length="301" mass="33591">MDHPTQVTFHIGVQFSTGRDLLLSAKANAKILRDQGISMPPIRKARKTISDMLSNLDGLPPTPEEQNDVIAQLSGPDKVRHLLLDDDLRGGSLRELFTGPELYNGIETRLAPVAELFSNTEFRLSLSLINPAVFLHRALSSGTAARTLQSFTESTDPTRLRWRDMVLRLRRAIPDVPLIIWCNEDAPLIWPQILRNLFDLPQDVTPEAGLLPLKPLLEDEGLARLSAYLTKFPPETDAQYERVILLFLDKYGIEEALSPHCDIPGWDAGTIETVTAQYEEDIELLAEDEGITLLLPSTPLA</sequence>
<comment type="caution">
    <text evidence="1">The sequence shown here is derived from an EMBL/GenBank/DDBJ whole genome shotgun (WGS) entry which is preliminary data.</text>
</comment>
<dbReference type="EMBL" id="QAOH01000001">
    <property type="protein sequence ID" value="PTQ75905.1"/>
    <property type="molecule type" value="Genomic_DNA"/>
</dbReference>
<name>A0A2T5HWH9_9RHOB</name>
<reference evidence="1 2" key="1">
    <citation type="submission" date="2018-04" db="EMBL/GenBank/DDBJ databases">
        <title>Genomic Encyclopedia of Archaeal and Bacterial Type Strains, Phase II (KMG-II): from individual species to whole genera.</title>
        <authorList>
            <person name="Goeker M."/>
        </authorList>
    </citation>
    <scope>NUCLEOTIDE SEQUENCE [LARGE SCALE GENOMIC DNA]</scope>
    <source>
        <strain evidence="1 2">DSM 100434</strain>
    </source>
</reference>
<gene>
    <name evidence="1" type="ORF">C8N42_101448</name>
</gene>
<keyword evidence="2" id="KW-1185">Reference proteome</keyword>
<dbReference type="OrthoDB" id="7816979at2"/>
<dbReference type="RefSeq" id="WP_107814894.1">
    <property type="nucleotide sequence ID" value="NZ_QAOH01000001.1"/>
</dbReference>
<proteinExistence type="predicted"/>
<organism evidence="1 2">
    <name type="scientific">Celeribacter persicus</name>
    <dbReference type="NCBI Taxonomy" id="1651082"/>
    <lineage>
        <taxon>Bacteria</taxon>
        <taxon>Pseudomonadati</taxon>
        <taxon>Pseudomonadota</taxon>
        <taxon>Alphaproteobacteria</taxon>
        <taxon>Rhodobacterales</taxon>
        <taxon>Roseobacteraceae</taxon>
        <taxon>Celeribacter</taxon>
    </lineage>
</organism>
<protein>
    <submittedName>
        <fullName evidence="1">Uncharacterized protein</fullName>
    </submittedName>
</protein>